<dbReference type="InterPro" id="IPR003004">
    <property type="entry name" value="GspF/PilC"/>
</dbReference>
<comment type="subcellular location">
    <subcellularLocation>
        <location evidence="1">Cell membrane</location>
        <topology evidence="1">Multi-pass membrane protein</topology>
    </subcellularLocation>
</comment>
<proteinExistence type="inferred from homology"/>
<dbReference type="Pfam" id="PF00482">
    <property type="entry name" value="T2SSF"/>
    <property type="match status" value="2"/>
</dbReference>
<dbReference type="PANTHER" id="PTHR30012">
    <property type="entry name" value="GENERAL SECRETION PATHWAY PROTEIN"/>
    <property type="match status" value="1"/>
</dbReference>
<organism evidence="9">
    <name type="scientific">Caldimicrobium thiodismutans</name>
    <dbReference type="NCBI Taxonomy" id="1653476"/>
    <lineage>
        <taxon>Bacteria</taxon>
        <taxon>Pseudomonadati</taxon>
        <taxon>Thermodesulfobacteriota</taxon>
        <taxon>Thermodesulfobacteria</taxon>
        <taxon>Thermodesulfobacteriales</taxon>
        <taxon>Thermodesulfobacteriaceae</taxon>
        <taxon>Caldimicrobium</taxon>
    </lineage>
</organism>
<evidence type="ECO:0000313" key="9">
    <source>
        <dbReference type="EMBL" id="HGV55288.1"/>
    </source>
</evidence>
<sequence>MKEFVYKASDPSGKVFTGRLKANSEREAISLLRQRQYLILDLKEERPSSGIYISLKKRRISEEDYYSFFRELSILLRSGVPMDRALRILVNSVEKEDLRNSIEKILEGLREGKDVNVAFREANFISQPQVLSMISAGESIGNLHQAFANIADFIQFQIQLRREIREALTYPLFLVVASILSLLVIFHVILPKFFGLFGEVSLPLPAKILMSMGVFFQGKVLIFVGMVIVGAYILRRLGFLEREFNLGKSLIFRLPILRGLLSLLDLSRFSYAMHSMLRGGLDFVDALYLSKNLIYTAELRNFFENAIFEIRRGTSLKETFSRSEKLPEIFKHMIAVGEETASLKEVFFELYQIYNDKFTSRVKRLLALVEPLIITLTGIIVGFIVISLILTVMSAGVIKL</sequence>
<dbReference type="EMBL" id="DSZU01000073">
    <property type="protein sequence ID" value="HGV55288.1"/>
    <property type="molecule type" value="Genomic_DNA"/>
</dbReference>
<dbReference type="Gene3D" id="1.20.81.30">
    <property type="entry name" value="Type II secretion system (T2SS), domain F"/>
    <property type="match status" value="2"/>
</dbReference>
<dbReference type="PANTHER" id="PTHR30012:SF0">
    <property type="entry name" value="TYPE II SECRETION SYSTEM PROTEIN F-RELATED"/>
    <property type="match status" value="1"/>
</dbReference>
<feature type="transmembrane region" description="Helical" evidence="7">
    <location>
        <begin position="365"/>
        <end position="398"/>
    </location>
</feature>
<accession>A0A832GLN2</accession>
<evidence type="ECO:0000256" key="4">
    <source>
        <dbReference type="ARBA" id="ARBA00022692"/>
    </source>
</evidence>
<feature type="domain" description="Type II secretion system protein GspF" evidence="8">
    <location>
        <begin position="68"/>
        <end position="191"/>
    </location>
</feature>
<evidence type="ECO:0000256" key="5">
    <source>
        <dbReference type="ARBA" id="ARBA00022989"/>
    </source>
</evidence>
<evidence type="ECO:0000256" key="7">
    <source>
        <dbReference type="SAM" id="Phobius"/>
    </source>
</evidence>
<dbReference type="InterPro" id="IPR018076">
    <property type="entry name" value="T2SS_GspF_dom"/>
</dbReference>
<feature type="transmembrane region" description="Helical" evidence="7">
    <location>
        <begin position="167"/>
        <end position="189"/>
    </location>
</feature>
<comment type="caution">
    <text evidence="9">The sequence shown here is derived from an EMBL/GenBank/DDBJ whole genome shotgun (WGS) entry which is preliminary data.</text>
</comment>
<evidence type="ECO:0000259" key="8">
    <source>
        <dbReference type="Pfam" id="PF00482"/>
    </source>
</evidence>
<feature type="domain" description="Type II secretion system protein GspF" evidence="8">
    <location>
        <begin position="270"/>
        <end position="390"/>
    </location>
</feature>
<dbReference type="InterPro" id="IPR042094">
    <property type="entry name" value="T2SS_GspF_sf"/>
</dbReference>
<gene>
    <name evidence="9" type="ORF">ENT73_04280</name>
</gene>
<keyword evidence="3" id="KW-1003">Cell membrane</keyword>
<comment type="similarity">
    <text evidence="2">Belongs to the GSP F family.</text>
</comment>
<dbReference type="PRINTS" id="PR00812">
    <property type="entry name" value="BCTERIALGSPF"/>
</dbReference>
<reference evidence="9" key="1">
    <citation type="journal article" date="2020" name="mSystems">
        <title>Genome- and Community-Level Interaction Insights into Carbon Utilization and Element Cycling Functions of Hydrothermarchaeota in Hydrothermal Sediment.</title>
        <authorList>
            <person name="Zhou Z."/>
            <person name="Liu Y."/>
            <person name="Xu W."/>
            <person name="Pan J."/>
            <person name="Luo Z.H."/>
            <person name="Li M."/>
        </authorList>
    </citation>
    <scope>NUCLEOTIDE SEQUENCE [LARGE SCALE GENOMIC DNA]</scope>
    <source>
        <strain evidence="9">SpSt-605</strain>
    </source>
</reference>
<protein>
    <submittedName>
        <fullName evidence="9">Type II secretion system F family protein</fullName>
    </submittedName>
</protein>
<keyword evidence="4 7" id="KW-0812">Transmembrane</keyword>
<dbReference type="AlphaFoldDB" id="A0A832GLN2"/>
<keyword evidence="6 7" id="KW-0472">Membrane</keyword>
<name>A0A832GLN2_9BACT</name>
<keyword evidence="5 7" id="KW-1133">Transmembrane helix</keyword>
<evidence type="ECO:0000256" key="6">
    <source>
        <dbReference type="ARBA" id="ARBA00023136"/>
    </source>
</evidence>
<dbReference type="GO" id="GO:0005886">
    <property type="term" value="C:plasma membrane"/>
    <property type="evidence" value="ECO:0007669"/>
    <property type="project" value="UniProtKB-SubCell"/>
</dbReference>
<evidence type="ECO:0000256" key="2">
    <source>
        <dbReference type="ARBA" id="ARBA00005745"/>
    </source>
</evidence>
<evidence type="ECO:0000256" key="1">
    <source>
        <dbReference type="ARBA" id="ARBA00004651"/>
    </source>
</evidence>
<evidence type="ECO:0000256" key="3">
    <source>
        <dbReference type="ARBA" id="ARBA00022475"/>
    </source>
</evidence>
<feature type="transmembrane region" description="Helical" evidence="7">
    <location>
        <begin position="209"/>
        <end position="234"/>
    </location>
</feature>